<dbReference type="OrthoDB" id="8443969at2"/>
<evidence type="ECO:0000313" key="3">
    <source>
        <dbReference type="Proteomes" id="UP000294881"/>
    </source>
</evidence>
<keyword evidence="1" id="KW-1133">Transmembrane helix</keyword>
<accession>A0A4R2GX58</accession>
<feature type="transmembrane region" description="Helical" evidence="1">
    <location>
        <begin position="84"/>
        <end position="104"/>
    </location>
</feature>
<dbReference type="RefSeq" id="WP_132001090.1">
    <property type="nucleotide sequence ID" value="NZ_JBHUNN010000002.1"/>
</dbReference>
<reference evidence="2 3" key="1">
    <citation type="submission" date="2019-03" db="EMBL/GenBank/DDBJ databases">
        <title>Genomic Encyclopedia of Type Strains, Phase IV (KMG-IV): sequencing the most valuable type-strain genomes for metagenomic binning, comparative biology and taxonomic classification.</title>
        <authorList>
            <person name="Goeker M."/>
        </authorList>
    </citation>
    <scope>NUCLEOTIDE SEQUENCE [LARGE SCALE GENOMIC DNA]</scope>
    <source>
        <strain evidence="2 3">DSM 22958</strain>
    </source>
</reference>
<proteinExistence type="predicted"/>
<protein>
    <submittedName>
        <fullName evidence="2">Uncharacterized protein</fullName>
    </submittedName>
</protein>
<keyword evidence="1" id="KW-0472">Membrane</keyword>
<name>A0A4R2GX58_9HYPH</name>
<comment type="caution">
    <text evidence="2">The sequence shown here is derived from an EMBL/GenBank/DDBJ whole genome shotgun (WGS) entry which is preliminary data.</text>
</comment>
<dbReference type="AlphaFoldDB" id="A0A4R2GX58"/>
<feature type="transmembrane region" description="Helical" evidence="1">
    <location>
        <begin position="110"/>
        <end position="132"/>
    </location>
</feature>
<gene>
    <name evidence="2" type="ORF">EV666_10117</name>
</gene>
<dbReference type="EMBL" id="SLWL01000001">
    <property type="protein sequence ID" value="TCO15770.1"/>
    <property type="molecule type" value="Genomic_DNA"/>
</dbReference>
<evidence type="ECO:0000313" key="2">
    <source>
        <dbReference type="EMBL" id="TCO15770.1"/>
    </source>
</evidence>
<sequence>MTGSEQSQDNVSYQEREAVAIFDSENALRAAVDALMQIGLRQDDLSLLGDVSLLRNLGNIREIEDAAGVRHAAYVSSDERTEGLSAVVGAPTYVIGAGAAAIVATGGAALIPTIAVAAGGAAVGGALGLLLARAFGRRHADRVEKQLAAGGLLLWVHAPDPEKDQAIISALTRNGGRDVHIHVVERTWGPADAPLHDFNPDPLLEKG</sequence>
<evidence type="ECO:0000256" key="1">
    <source>
        <dbReference type="SAM" id="Phobius"/>
    </source>
</evidence>
<keyword evidence="1" id="KW-0812">Transmembrane</keyword>
<organism evidence="2 3">
    <name type="scientific">Camelimonas lactis</name>
    <dbReference type="NCBI Taxonomy" id="659006"/>
    <lineage>
        <taxon>Bacteria</taxon>
        <taxon>Pseudomonadati</taxon>
        <taxon>Pseudomonadota</taxon>
        <taxon>Alphaproteobacteria</taxon>
        <taxon>Hyphomicrobiales</taxon>
        <taxon>Chelatococcaceae</taxon>
        <taxon>Camelimonas</taxon>
    </lineage>
</organism>
<dbReference type="Proteomes" id="UP000294881">
    <property type="component" value="Unassembled WGS sequence"/>
</dbReference>
<keyword evidence="3" id="KW-1185">Reference proteome</keyword>